<name>A0A4U6BLV9_9BRAD</name>
<keyword evidence="2" id="KW-1185">Reference proteome</keyword>
<dbReference type="AlphaFoldDB" id="A0A4U6BLV9"/>
<dbReference type="OrthoDB" id="8265523at2"/>
<reference evidence="1" key="1">
    <citation type="submission" date="2019-04" db="EMBL/GenBank/DDBJ databases">
        <title>Whole genome sequencing of cave bacteria.</title>
        <authorList>
            <person name="Gan H.M."/>
            <person name="Barton H."/>
            <person name="Savka M.A."/>
        </authorList>
    </citation>
    <scope>NUCLEOTIDE SEQUENCE [LARGE SCALE GENOMIC DNA]</scope>
    <source>
        <strain evidence="1">LC387</strain>
    </source>
</reference>
<gene>
    <name evidence="1" type="ORF">YH63_007120</name>
</gene>
<protein>
    <submittedName>
        <fullName evidence="1">Uncharacterized protein</fullName>
    </submittedName>
</protein>
<organism evidence="1 2">
    <name type="scientific">Afipia massiliensis</name>
    <dbReference type="NCBI Taxonomy" id="211460"/>
    <lineage>
        <taxon>Bacteria</taxon>
        <taxon>Pseudomonadati</taxon>
        <taxon>Pseudomonadota</taxon>
        <taxon>Alphaproteobacteria</taxon>
        <taxon>Hyphomicrobiales</taxon>
        <taxon>Nitrobacteraceae</taxon>
        <taxon>Afipia</taxon>
    </lineage>
</organism>
<accession>A0A4U6BLV9</accession>
<dbReference type="RefSeq" id="WP_046828201.1">
    <property type="nucleotide sequence ID" value="NZ_LBIA02000001.1"/>
</dbReference>
<dbReference type="EMBL" id="LBIA02000001">
    <property type="protein sequence ID" value="TKT71197.1"/>
    <property type="molecule type" value="Genomic_DNA"/>
</dbReference>
<evidence type="ECO:0000313" key="2">
    <source>
        <dbReference type="Proteomes" id="UP000034832"/>
    </source>
</evidence>
<proteinExistence type="predicted"/>
<comment type="caution">
    <text evidence="1">The sequence shown here is derived from an EMBL/GenBank/DDBJ whole genome shotgun (WGS) entry which is preliminary data.</text>
</comment>
<sequence>MKKPLTLPDEEPRKIQRADVPPAEGFTLVVDGHFKTQYNDEASAKAAAAELLTRYKMLQIEIYDAAKRERTRFS</sequence>
<dbReference type="Proteomes" id="UP000034832">
    <property type="component" value="Unassembled WGS sequence"/>
</dbReference>
<evidence type="ECO:0000313" key="1">
    <source>
        <dbReference type="EMBL" id="TKT71197.1"/>
    </source>
</evidence>